<feature type="signal peptide" evidence="1">
    <location>
        <begin position="1"/>
        <end position="26"/>
    </location>
</feature>
<sequence length="383" mass="44419">MSTKFRPKLVFLFILFYLLANNLSHSLHLDNSSEEKETTSLLPKGREEIGEIKEEKKDQEMTVKFLLPENPENTTFGNMRDNIFKLFKTKKEKKCKKILINCLKTELKKIKFEHINAQIFANFEGYLNKQKDEEKNKKLKLVKKSVKNLEEFEFITFLKIREICGDLENYFREHIGIARDICLINKFTEKFDKMLGSAKTKFEKENTLIDEGSEFNKIIYSKPSDKKHQTAIEKLKDVVRRLTTGLTKKLLNGSKEKHSKMSSNEEENYLLGGANYPSLQLVLLCFFLFMLLDNIEGGNEEGNGLLNGTKTRSKTTLRDVVRNVMKMKRVVTNLLKPKQGKGSYLPLKETDGKKTSFMDDGFKVNDSILTKEPSKKTKHWITN</sequence>
<dbReference type="AlphaFoldDB" id="A0A914MCS1"/>
<proteinExistence type="predicted"/>
<dbReference type="WBParaSite" id="Minc3s01524g24480">
    <property type="protein sequence ID" value="Minc3s01524g24480"/>
    <property type="gene ID" value="Minc3s01524g24480"/>
</dbReference>
<reference evidence="3" key="1">
    <citation type="submission" date="2022-11" db="UniProtKB">
        <authorList>
            <consortium name="WormBaseParasite"/>
        </authorList>
    </citation>
    <scope>IDENTIFICATION</scope>
</reference>
<protein>
    <submittedName>
        <fullName evidence="3">Uncharacterized protein</fullName>
    </submittedName>
</protein>
<evidence type="ECO:0000313" key="3">
    <source>
        <dbReference type="WBParaSite" id="Minc3s01524g24480"/>
    </source>
</evidence>
<organism evidence="2 3">
    <name type="scientific">Meloidogyne incognita</name>
    <name type="common">Southern root-knot nematode worm</name>
    <name type="synonym">Oxyuris incognita</name>
    <dbReference type="NCBI Taxonomy" id="6306"/>
    <lineage>
        <taxon>Eukaryota</taxon>
        <taxon>Metazoa</taxon>
        <taxon>Ecdysozoa</taxon>
        <taxon>Nematoda</taxon>
        <taxon>Chromadorea</taxon>
        <taxon>Rhabditida</taxon>
        <taxon>Tylenchina</taxon>
        <taxon>Tylenchomorpha</taxon>
        <taxon>Tylenchoidea</taxon>
        <taxon>Meloidogynidae</taxon>
        <taxon>Meloidogyninae</taxon>
        <taxon>Meloidogyne</taxon>
        <taxon>Meloidogyne incognita group</taxon>
    </lineage>
</organism>
<evidence type="ECO:0000256" key="1">
    <source>
        <dbReference type="SAM" id="SignalP"/>
    </source>
</evidence>
<name>A0A914MCS1_MELIC</name>
<keyword evidence="1" id="KW-0732">Signal</keyword>
<feature type="chain" id="PRO_5037104445" evidence="1">
    <location>
        <begin position="27"/>
        <end position="383"/>
    </location>
</feature>
<evidence type="ECO:0000313" key="2">
    <source>
        <dbReference type="Proteomes" id="UP000887563"/>
    </source>
</evidence>
<keyword evidence="2" id="KW-1185">Reference proteome</keyword>
<dbReference type="Proteomes" id="UP000887563">
    <property type="component" value="Unplaced"/>
</dbReference>
<accession>A0A914MCS1</accession>